<organism evidence="2 3">
    <name type="scientific">Apiospora phragmitis</name>
    <dbReference type="NCBI Taxonomy" id="2905665"/>
    <lineage>
        <taxon>Eukaryota</taxon>
        <taxon>Fungi</taxon>
        <taxon>Dikarya</taxon>
        <taxon>Ascomycota</taxon>
        <taxon>Pezizomycotina</taxon>
        <taxon>Sordariomycetes</taxon>
        <taxon>Xylariomycetidae</taxon>
        <taxon>Amphisphaeriales</taxon>
        <taxon>Apiosporaceae</taxon>
        <taxon>Apiospora</taxon>
    </lineage>
</organism>
<evidence type="ECO:0000313" key="3">
    <source>
        <dbReference type="Proteomes" id="UP001480595"/>
    </source>
</evidence>
<sequence length="270" mass="29543">MSFFTLSLPSRAFTRDKENDENRPSNARAPAVPRIPQGVLTKRDENAQHIRLPRDKTPVTSFEPEECTEHQGKPESCVTEPPKTGPDLSHVRTPSSTYAPEGGLSSQSDHDESSANSINGGRLTSISSIELFCGTRFDLDWTRSHSTVGVEQGPNLMEELAAATGSHEDIQASLPTTAPNLETATSGGVEAPPRVVQWADVSIRPSESELEGISSTDRHLRGRHFLGIHKWAKAFWKSRARFLQGISLGKAKKKMMTSKDGRSGNKENTV</sequence>
<dbReference type="RefSeq" id="XP_066722240.1">
    <property type="nucleotide sequence ID" value="XM_066851608.1"/>
</dbReference>
<reference evidence="2 3" key="1">
    <citation type="submission" date="2023-01" db="EMBL/GenBank/DDBJ databases">
        <title>Analysis of 21 Apiospora genomes using comparative genomics revels a genus with tremendous synthesis potential of carbohydrate active enzymes and secondary metabolites.</title>
        <authorList>
            <person name="Sorensen T."/>
        </authorList>
    </citation>
    <scope>NUCLEOTIDE SEQUENCE [LARGE SCALE GENOMIC DNA]</scope>
    <source>
        <strain evidence="2 3">CBS 135458</strain>
    </source>
</reference>
<comment type="caution">
    <text evidence="2">The sequence shown here is derived from an EMBL/GenBank/DDBJ whole genome shotgun (WGS) entry which is preliminary data.</text>
</comment>
<keyword evidence="3" id="KW-1185">Reference proteome</keyword>
<feature type="compositionally biased region" description="Basic and acidic residues" evidence="1">
    <location>
        <begin position="41"/>
        <end position="57"/>
    </location>
</feature>
<dbReference type="GeneID" id="92084671"/>
<protein>
    <submittedName>
        <fullName evidence="2">Uncharacterized protein</fullName>
    </submittedName>
</protein>
<proteinExistence type="predicted"/>
<gene>
    <name evidence="2" type="ORF">PG994_000199</name>
</gene>
<feature type="region of interest" description="Disordered" evidence="1">
    <location>
        <begin position="1"/>
        <end position="121"/>
    </location>
</feature>
<accession>A0ABR1X5S4</accession>
<name>A0ABR1X5S4_9PEZI</name>
<dbReference type="Proteomes" id="UP001480595">
    <property type="component" value="Unassembled WGS sequence"/>
</dbReference>
<evidence type="ECO:0000256" key="1">
    <source>
        <dbReference type="SAM" id="MobiDB-lite"/>
    </source>
</evidence>
<dbReference type="EMBL" id="JAQQWL010000001">
    <property type="protein sequence ID" value="KAK8090694.1"/>
    <property type="molecule type" value="Genomic_DNA"/>
</dbReference>
<evidence type="ECO:0000313" key="2">
    <source>
        <dbReference type="EMBL" id="KAK8090694.1"/>
    </source>
</evidence>
<feature type="compositionally biased region" description="Basic and acidic residues" evidence="1">
    <location>
        <begin position="13"/>
        <end position="23"/>
    </location>
</feature>